<accession>X0X3A0</accession>
<organism evidence="1">
    <name type="scientific">marine sediment metagenome</name>
    <dbReference type="NCBI Taxonomy" id="412755"/>
    <lineage>
        <taxon>unclassified sequences</taxon>
        <taxon>metagenomes</taxon>
        <taxon>ecological metagenomes</taxon>
    </lineage>
</organism>
<feature type="non-terminal residue" evidence="1">
    <location>
        <position position="57"/>
    </location>
</feature>
<proteinExistence type="predicted"/>
<evidence type="ECO:0000313" key="1">
    <source>
        <dbReference type="EMBL" id="GAG31123.1"/>
    </source>
</evidence>
<comment type="caution">
    <text evidence="1">The sequence shown here is derived from an EMBL/GenBank/DDBJ whole genome shotgun (WGS) entry which is preliminary data.</text>
</comment>
<dbReference type="AlphaFoldDB" id="X0X3A0"/>
<evidence type="ECO:0008006" key="2">
    <source>
        <dbReference type="Google" id="ProtNLM"/>
    </source>
</evidence>
<name>X0X3A0_9ZZZZ</name>
<protein>
    <recommendedName>
        <fullName evidence="2">TonB-dependent receptor</fullName>
    </recommendedName>
</protein>
<sequence>MDLHAAYNLPISFGGVRLQLFTHVFNLLDTAYIQDATDNSAYYNAFDKDHNADDAEV</sequence>
<gene>
    <name evidence="1" type="ORF">S01H1_73721</name>
</gene>
<dbReference type="EMBL" id="BARS01049269">
    <property type="protein sequence ID" value="GAG31123.1"/>
    <property type="molecule type" value="Genomic_DNA"/>
</dbReference>
<reference evidence="1" key="1">
    <citation type="journal article" date="2014" name="Front. Microbiol.">
        <title>High frequency of phylogenetically diverse reductive dehalogenase-homologous genes in deep subseafloor sedimentary metagenomes.</title>
        <authorList>
            <person name="Kawai M."/>
            <person name="Futagami T."/>
            <person name="Toyoda A."/>
            <person name="Takaki Y."/>
            <person name="Nishi S."/>
            <person name="Hori S."/>
            <person name="Arai W."/>
            <person name="Tsubouchi T."/>
            <person name="Morono Y."/>
            <person name="Uchiyama I."/>
            <person name="Ito T."/>
            <person name="Fujiyama A."/>
            <person name="Inagaki F."/>
            <person name="Takami H."/>
        </authorList>
    </citation>
    <scope>NUCLEOTIDE SEQUENCE</scope>
    <source>
        <strain evidence="1">Expedition CK06-06</strain>
    </source>
</reference>